<name>A0A2T2NCP7_CORCC</name>
<evidence type="ECO:0000313" key="2">
    <source>
        <dbReference type="Proteomes" id="UP000240883"/>
    </source>
</evidence>
<reference evidence="1 2" key="1">
    <citation type="journal article" date="2018" name="Front. Microbiol.">
        <title>Genome-Wide Analysis of Corynespora cassiicola Leaf Fall Disease Putative Effectors.</title>
        <authorList>
            <person name="Lopez D."/>
            <person name="Ribeiro S."/>
            <person name="Label P."/>
            <person name="Fumanal B."/>
            <person name="Venisse J.S."/>
            <person name="Kohler A."/>
            <person name="de Oliveira R.R."/>
            <person name="Labutti K."/>
            <person name="Lipzen A."/>
            <person name="Lail K."/>
            <person name="Bauer D."/>
            <person name="Ohm R.A."/>
            <person name="Barry K.W."/>
            <person name="Spatafora J."/>
            <person name="Grigoriev I.V."/>
            <person name="Martin F.M."/>
            <person name="Pujade-Renaud V."/>
        </authorList>
    </citation>
    <scope>NUCLEOTIDE SEQUENCE [LARGE SCALE GENOMIC DNA]</scope>
    <source>
        <strain evidence="1 2">Philippines</strain>
    </source>
</reference>
<dbReference type="EMBL" id="KZ678140">
    <property type="protein sequence ID" value="PSN63203.1"/>
    <property type="molecule type" value="Genomic_DNA"/>
</dbReference>
<proteinExistence type="predicted"/>
<keyword evidence="2" id="KW-1185">Reference proteome</keyword>
<evidence type="ECO:0000313" key="1">
    <source>
        <dbReference type="EMBL" id="PSN63203.1"/>
    </source>
</evidence>
<sequence length="774" mass="79529">MVTSPAALILATESQLELMLSYLSVDLGIHWPRESLMLLIPSTLFPKATNKVDTQLSTASMNLGLGIGPKITTTLSAGVSGIGTSLSVSLDGVTSSNEVPTRETKPLLQASLDLGLGLSGSLGLLPNPTTSLDIGSAEAVLSATSDLDLDLGMSTLIPTSSSSTMLPLISVPTQSFFDINLLTSLPLGVSTIDLQPEASLRPTQSSSLGTLLSNVFSVLGLDVNKLENISFQANPASSEGMHGFLDGFFSSLRLDFGSIPLPTSDSSSEATRPVSIKPVITATADIEVGVLSQANSVTDGKLLGVSLGVDAGPILVSDSTDQPNLPTTLTRTSHETKLMVSTEALLSETGSPLIQASFQMGVGLGASPPSSYTDGITGNAIHILPSRPGFEPSAIPVALISKGANKPINEASLDLAAGVVPQSPVISTGSSYPDLLDLLSLGNEATKSTIATKITPRPLKFTGLPLGEDAINGLLNLPGTDRESTVHVTETTTAGKPLIELNVSLGLSNSFGTQEVNNLTKGQSASVSVSPPLVGASLDLEAGVGPTSSVAPITSDNDWSTLSSTSALKPSIQAPLVSVGLDIELGLGATPTIPVKTTALQLSDVSIPSDSTSVASQNKPSSTNFLPDIQAGASQRTRLPDLIDASLGLNLSSDISLPTSKPFGKLPISAFHWPSPTNIEPDMEASLDIGIGLGVNSLPSQTATSAETGVAPISRNGQTISSKSLATMNTISREGTSVEKTKQPLIGATADLVVPGRNLLAVVFQTSTWAMVWV</sequence>
<accession>A0A2T2NCP7</accession>
<organism evidence="1 2">
    <name type="scientific">Corynespora cassiicola Philippines</name>
    <dbReference type="NCBI Taxonomy" id="1448308"/>
    <lineage>
        <taxon>Eukaryota</taxon>
        <taxon>Fungi</taxon>
        <taxon>Dikarya</taxon>
        <taxon>Ascomycota</taxon>
        <taxon>Pezizomycotina</taxon>
        <taxon>Dothideomycetes</taxon>
        <taxon>Pleosporomycetidae</taxon>
        <taxon>Pleosporales</taxon>
        <taxon>Corynesporascaceae</taxon>
        <taxon>Corynespora</taxon>
    </lineage>
</organism>
<dbReference type="Proteomes" id="UP000240883">
    <property type="component" value="Unassembled WGS sequence"/>
</dbReference>
<protein>
    <submittedName>
        <fullName evidence="1">Uncharacterized protein</fullName>
    </submittedName>
</protein>
<gene>
    <name evidence="1" type="ORF">BS50DRAFT_637724</name>
</gene>
<dbReference type="AlphaFoldDB" id="A0A2T2NCP7"/>